<keyword evidence="4" id="KW-1185">Reference proteome</keyword>
<evidence type="ECO:0000259" key="2">
    <source>
        <dbReference type="Pfam" id="PF06863"/>
    </source>
</evidence>
<dbReference type="InterPro" id="IPR010621">
    <property type="entry name" value="DUF1214"/>
</dbReference>
<reference evidence="3 4" key="1">
    <citation type="submission" date="2016-10" db="EMBL/GenBank/DDBJ databases">
        <authorList>
            <person name="de Groot N.N."/>
        </authorList>
    </citation>
    <scope>NUCLEOTIDE SEQUENCE [LARGE SCALE GENOMIC DNA]</scope>
    <source>
        <strain evidence="3 4">JCM 11308</strain>
    </source>
</reference>
<evidence type="ECO:0000313" key="3">
    <source>
        <dbReference type="EMBL" id="SDC60200.1"/>
    </source>
</evidence>
<dbReference type="PANTHER" id="PTHR36509:SF2">
    <property type="entry name" value="BLL3101 PROTEIN"/>
    <property type="match status" value="1"/>
</dbReference>
<name>A0A1G6MX98_9NOCA</name>
<evidence type="ECO:0000313" key="4">
    <source>
        <dbReference type="Proteomes" id="UP000199417"/>
    </source>
</evidence>
<dbReference type="Pfam" id="PF06742">
    <property type="entry name" value="DUF1214"/>
    <property type="match status" value="1"/>
</dbReference>
<dbReference type="SUPFAM" id="SSF160935">
    <property type="entry name" value="VPA0735-like"/>
    <property type="match status" value="1"/>
</dbReference>
<dbReference type="RefSeq" id="WP_083577517.1">
    <property type="nucleotide sequence ID" value="NZ_FNAB01000001.1"/>
</dbReference>
<sequence>MSVDLEKLAAKAYVYGFPLVFNLDQVRRYVTTGIGSNPAAPFNQFSHAATLAGPQDTFVSINNDTVYSMCQLDLTNGPLLLEVPDTDGRYYVLQFVDAWTDNFAYVGERATGTAAGRYLLTPPGWTGQTPAGVTRIAFPTAVGSIVGRWACNGEADLPHVRTLQERLTLTEVGEQDRPLGLPTPDPDVPEALAFWEKLRAYLPAYPPAARDLPLQRAFAPLGLLEAGGSPYPAADPDLVAALEAGAKAGHDELVAALRSGAGDTIVNGWHQPFHIFDYNDDYFEVGTIDSPEWRIADRAKAIGLRAAAAMGGLWGNHGYEAAYSPVYLDGDGDELTGERSYTLTFAQAPPVDAFWSITMYDVPDYYLVANEIDRYSIGDRTPGLVYAEDGSLTLALSATAPTDPTARANWLPTPAGGFRPLLRMYSPRPEVFDGTYEIPPILKA</sequence>
<proteinExistence type="predicted"/>
<dbReference type="InterPro" id="IPR010679">
    <property type="entry name" value="DUF1254"/>
</dbReference>
<dbReference type="EMBL" id="FNAB01000001">
    <property type="protein sequence ID" value="SDC60200.1"/>
    <property type="molecule type" value="Genomic_DNA"/>
</dbReference>
<dbReference type="AlphaFoldDB" id="A0A1G6MX98"/>
<gene>
    <name evidence="3" type="ORF">SAMN05444580_101348</name>
</gene>
<feature type="domain" description="DUF1214" evidence="1">
    <location>
        <begin position="320"/>
        <end position="428"/>
    </location>
</feature>
<accession>A0A1G6MX98</accession>
<dbReference type="InterPro" id="IPR037049">
    <property type="entry name" value="DUF1214_C_sf"/>
</dbReference>
<dbReference type="PANTHER" id="PTHR36509">
    <property type="entry name" value="BLL3101 PROTEIN"/>
    <property type="match status" value="1"/>
</dbReference>
<dbReference type="STRING" id="168276.SAMN05444580_101348"/>
<dbReference type="Gene3D" id="2.60.40.1610">
    <property type="entry name" value="Domain of unknown function DUF1254"/>
    <property type="match status" value="1"/>
</dbReference>
<feature type="domain" description="DUF1254" evidence="2">
    <location>
        <begin position="42"/>
        <end position="170"/>
    </location>
</feature>
<protein>
    <submittedName>
        <fullName evidence="3">Uncharacterized conserved protein</fullName>
    </submittedName>
</protein>
<dbReference type="Gene3D" id="2.60.120.600">
    <property type="entry name" value="Domain of unknown function DUF1214, C-terminal domain"/>
    <property type="match status" value="1"/>
</dbReference>
<dbReference type="Pfam" id="PF06863">
    <property type="entry name" value="DUF1254"/>
    <property type="match status" value="1"/>
</dbReference>
<dbReference type="InterPro" id="IPR037050">
    <property type="entry name" value="DUF1254_sf"/>
</dbReference>
<evidence type="ECO:0000259" key="1">
    <source>
        <dbReference type="Pfam" id="PF06742"/>
    </source>
</evidence>
<organism evidence="3 4">
    <name type="scientific">Rhodococcus tukisamuensis</name>
    <dbReference type="NCBI Taxonomy" id="168276"/>
    <lineage>
        <taxon>Bacteria</taxon>
        <taxon>Bacillati</taxon>
        <taxon>Actinomycetota</taxon>
        <taxon>Actinomycetes</taxon>
        <taxon>Mycobacteriales</taxon>
        <taxon>Nocardiaceae</taxon>
        <taxon>Rhodococcus</taxon>
    </lineage>
</organism>
<dbReference type="Proteomes" id="UP000199417">
    <property type="component" value="Unassembled WGS sequence"/>
</dbReference>